<dbReference type="SUPFAM" id="SSF52218">
    <property type="entry name" value="Flavoproteins"/>
    <property type="match status" value="1"/>
</dbReference>
<name>A0A0D5NPU0_9BACL</name>
<dbReference type="RefSeq" id="WP_045672452.1">
    <property type="nucleotide sequence ID" value="NZ_CP011058.1"/>
</dbReference>
<reference evidence="4" key="2">
    <citation type="submission" date="2015-03" db="EMBL/GenBank/DDBJ databases">
        <title>Genome sequence of Paenibacillus beijingensis strain DSM 24997T.</title>
        <authorList>
            <person name="Kwak Y."/>
            <person name="Shin J.-H."/>
        </authorList>
    </citation>
    <scope>NUCLEOTIDE SEQUENCE [LARGE SCALE GENOMIC DNA]</scope>
    <source>
        <strain evidence="4">DSM 24997</strain>
    </source>
</reference>
<dbReference type="EMBL" id="CP011058">
    <property type="protein sequence ID" value="AJY77027.1"/>
    <property type="molecule type" value="Genomic_DNA"/>
</dbReference>
<dbReference type="GO" id="GO:0005829">
    <property type="term" value="C:cytosol"/>
    <property type="evidence" value="ECO:0007669"/>
    <property type="project" value="TreeGrafter"/>
</dbReference>
<dbReference type="InterPro" id="IPR005025">
    <property type="entry name" value="FMN_Rdtase-like_dom"/>
</dbReference>
<comment type="similarity">
    <text evidence="1">Belongs to the azoreductase type 2 family.</text>
</comment>
<protein>
    <recommendedName>
        <fullName evidence="2">NADPH-dependent FMN reductase-like domain-containing protein</fullName>
    </recommendedName>
</protein>
<accession>A0A0D5NPU0</accession>
<organism evidence="3 4">
    <name type="scientific">Paenibacillus beijingensis</name>
    <dbReference type="NCBI Taxonomy" id="1126833"/>
    <lineage>
        <taxon>Bacteria</taxon>
        <taxon>Bacillati</taxon>
        <taxon>Bacillota</taxon>
        <taxon>Bacilli</taxon>
        <taxon>Bacillales</taxon>
        <taxon>Paenibacillaceae</taxon>
        <taxon>Paenibacillus</taxon>
    </lineage>
</organism>
<dbReference type="GO" id="GO:0016491">
    <property type="term" value="F:oxidoreductase activity"/>
    <property type="evidence" value="ECO:0007669"/>
    <property type="project" value="InterPro"/>
</dbReference>
<proteinExistence type="inferred from homology"/>
<evidence type="ECO:0000256" key="1">
    <source>
        <dbReference type="ARBA" id="ARBA00009428"/>
    </source>
</evidence>
<feature type="domain" description="NADPH-dependent FMN reductase-like" evidence="2">
    <location>
        <begin position="1"/>
        <end position="141"/>
    </location>
</feature>
<evidence type="ECO:0000259" key="2">
    <source>
        <dbReference type="Pfam" id="PF03358"/>
    </source>
</evidence>
<dbReference type="Pfam" id="PF03358">
    <property type="entry name" value="FMN_red"/>
    <property type="match status" value="1"/>
</dbReference>
<dbReference type="KEGG" id="pbj:VN24_23845"/>
<dbReference type="AlphaFoldDB" id="A0A0D5NPU0"/>
<evidence type="ECO:0000313" key="4">
    <source>
        <dbReference type="Proteomes" id="UP000032633"/>
    </source>
</evidence>
<dbReference type="PANTHER" id="PTHR30543">
    <property type="entry name" value="CHROMATE REDUCTASE"/>
    <property type="match status" value="1"/>
</dbReference>
<dbReference type="InterPro" id="IPR050712">
    <property type="entry name" value="NAD(P)H-dep_reductase"/>
</dbReference>
<gene>
    <name evidence="3" type="ORF">VN24_23845</name>
</gene>
<dbReference type="PANTHER" id="PTHR30543:SF21">
    <property type="entry name" value="NAD(P)H-DEPENDENT FMN REDUCTASE LOT6"/>
    <property type="match status" value="1"/>
</dbReference>
<sequence>MNIVIIAGSNRKGATSTRLAEYVEGLIKEQHANVKLFDLYRSPVPFYSTDQPYSDHAALKELKQAVLNADGIILATPEYHGSISGVLKNALDHLSQEHFGNKPVLSMSSSGGAVGVSSLQQLQAIVRNLHGINMPEWISIGGEQRNWFEPGGSGVGHDMEVRIRRALGAFLEFTQRLAVKV</sequence>
<dbReference type="Proteomes" id="UP000032633">
    <property type="component" value="Chromosome"/>
</dbReference>
<dbReference type="InterPro" id="IPR029039">
    <property type="entry name" value="Flavoprotein-like_sf"/>
</dbReference>
<dbReference type="HOGENOM" id="CLU_055322_1_2_9"/>
<reference evidence="3 4" key="1">
    <citation type="journal article" date="2015" name="J. Biotechnol.">
        <title>Complete genome sequence of Paenibacillus beijingensis 7188(T) (=DSM 24997(T)), a novel rhizobacterium from jujube garden soil.</title>
        <authorList>
            <person name="Kwak Y."/>
            <person name="Shin J.H."/>
        </authorList>
    </citation>
    <scope>NUCLEOTIDE SEQUENCE [LARGE SCALE GENOMIC DNA]</scope>
    <source>
        <strain evidence="3 4">DSM 24997</strain>
    </source>
</reference>
<dbReference type="STRING" id="1126833.VN24_23845"/>
<dbReference type="GO" id="GO:0010181">
    <property type="term" value="F:FMN binding"/>
    <property type="evidence" value="ECO:0007669"/>
    <property type="project" value="TreeGrafter"/>
</dbReference>
<dbReference type="Gene3D" id="3.40.50.360">
    <property type="match status" value="1"/>
</dbReference>
<keyword evidence="4" id="KW-1185">Reference proteome</keyword>
<evidence type="ECO:0000313" key="3">
    <source>
        <dbReference type="EMBL" id="AJY77027.1"/>
    </source>
</evidence>
<dbReference type="PATRIC" id="fig|1126833.4.peg.5243"/>
<dbReference type="OrthoDB" id="9790975at2"/>